<keyword evidence="1" id="KW-0472">Membrane</keyword>
<accession>A0AA49E5K7</accession>
<keyword evidence="1" id="KW-0812">Transmembrane</keyword>
<keyword evidence="3" id="KW-1185">Reference proteome</keyword>
<name>A0AA49E5K7_9CAUD</name>
<keyword evidence="1" id="KW-1133">Transmembrane helix</keyword>
<feature type="transmembrane region" description="Helical" evidence="1">
    <location>
        <begin position="6"/>
        <end position="29"/>
    </location>
</feature>
<organism evidence="2 3">
    <name type="scientific">Arthrobacter phage Bolt007</name>
    <dbReference type="NCBI Taxonomy" id="3017297"/>
    <lineage>
        <taxon>Viruses</taxon>
        <taxon>Duplodnaviria</taxon>
        <taxon>Heunggongvirae</taxon>
        <taxon>Uroviricota</taxon>
        <taxon>Caudoviricetes</taxon>
        <taxon>Berryhillviridae</taxon>
        <taxon>Lilmacvirus</taxon>
        <taxon>Lilmacvirus bolt007</taxon>
    </lineage>
</organism>
<evidence type="ECO:0000313" key="2">
    <source>
        <dbReference type="EMBL" id="WBF79024.1"/>
    </source>
</evidence>
<reference evidence="2 3" key="1">
    <citation type="submission" date="2022-12" db="EMBL/GenBank/DDBJ databases">
        <authorList>
            <person name="Batteikh M."/>
            <person name="Krug K."/>
            <person name="Kamarzar M."/>
            <person name="Huq N."/>
            <person name="Esparza P.D."/>
            <person name="Ma Y."/>
            <person name="Wang J.Y."/>
            <person name="Fleming H.S."/>
            <person name="Wright N.E."/>
            <person name="Melkote A."/>
            <person name="Senthilvelan J."/>
            <person name="Rajiv S."/>
            <person name="Paek B.H."/>
            <person name="Gonzalez C."/>
            <person name="Abuwarda M."/>
            <person name="Niazmandi K."/>
            <person name="Whang A."/>
            <person name="Magaling J.T.M."/>
            <person name="Seeman S."/>
            <person name="Chai A.E."/>
            <person name="Zorawik M."/>
            <person name="Kasemsunt F."/>
            <person name="Garza D.R."/>
            <person name="Ngo R.T."/>
            <person name="Reddi K."/>
            <person name="Freise A.C."/>
            <person name="Garcia-Vedrenne A.E."/>
            <person name="Garlena R.A."/>
            <person name="Russell D.A."/>
            <person name="Jacobs-Sera D."/>
            <person name="Hatfull G.F."/>
        </authorList>
    </citation>
    <scope>NUCLEOTIDE SEQUENCE [LARGE SCALE GENOMIC DNA]</scope>
</reference>
<evidence type="ECO:0000313" key="3">
    <source>
        <dbReference type="Proteomes" id="UP001212175"/>
    </source>
</evidence>
<dbReference type="EMBL" id="OP985600">
    <property type="protein sequence ID" value="WBF79024.1"/>
    <property type="molecule type" value="Genomic_DNA"/>
</dbReference>
<proteinExistence type="predicted"/>
<protein>
    <submittedName>
        <fullName evidence="2">Membrane protein</fullName>
    </submittedName>
</protein>
<gene>
    <name evidence="2" type="primary">56</name>
    <name evidence="2" type="ORF">SEA_BOLT007_56</name>
</gene>
<sequence length="54" mass="6251">MIEFLSHFIPALCGWLVGAGIASGVRALYRAYRRRRAIRDFEELLARLRTEEEA</sequence>
<evidence type="ECO:0000256" key="1">
    <source>
        <dbReference type="SAM" id="Phobius"/>
    </source>
</evidence>
<dbReference type="Proteomes" id="UP001212175">
    <property type="component" value="Segment"/>
</dbReference>